<name>A0ABT7HKR1_9FUSO</name>
<dbReference type="RefSeq" id="WP_277285135.1">
    <property type="nucleotide sequence ID" value="NZ_CAMYCH010000010.1"/>
</dbReference>
<evidence type="ECO:0000313" key="2">
    <source>
        <dbReference type="EMBL" id="MDK9581108.1"/>
    </source>
</evidence>
<dbReference type="Pfam" id="PF10670">
    <property type="entry name" value="DUF4198"/>
    <property type="match status" value="1"/>
</dbReference>
<proteinExistence type="predicted"/>
<accession>A0ABT7HKR1</accession>
<protein>
    <submittedName>
        <fullName evidence="2">DUF4198 domain-containing protein</fullName>
    </submittedName>
</protein>
<organism evidence="2 3">
    <name type="scientific">Sneathia sanguinegens</name>
    <dbReference type="NCBI Taxonomy" id="40543"/>
    <lineage>
        <taxon>Bacteria</taxon>
        <taxon>Fusobacteriati</taxon>
        <taxon>Fusobacteriota</taxon>
        <taxon>Fusobacteriia</taxon>
        <taxon>Fusobacteriales</taxon>
        <taxon>Leptotrichiaceae</taxon>
        <taxon>Sneathia</taxon>
    </lineage>
</organism>
<dbReference type="InterPro" id="IPR019613">
    <property type="entry name" value="DUF4198"/>
</dbReference>
<keyword evidence="1" id="KW-0732">Signal</keyword>
<keyword evidence="3" id="KW-1185">Reference proteome</keyword>
<feature type="chain" id="PRO_5046783542" evidence="1">
    <location>
        <begin position="22"/>
        <end position="269"/>
    </location>
</feature>
<evidence type="ECO:0000256" key="1">
    <source>
        <dbReference type="SAM" id="SignalP"/>
    </source>
</evidence>
<dbReference type="InterPro" id="IPR015889">
    <property type="entry name" value="Intradiol_dOase_core"/>
</dbReference>
<reference evidence="2 3" key="1">
    <citation type="submission" date="2023-06" db="EMBL/GenBank/DDBJ databases">
        <title>Antibody response to the Sneathia vaginalis cytopathogenic toxin A during pregnancy.</title>
        <authorList>
            <person name="Mccoy Z.T."/>
            <person name="Serrano M.G."/>
            <person name="Spaine K."/>
            <person name="Edwards D.J."/>
            <person name="Buck G.A."/>
            <person name="Jefferson K."/>
        </authorList>
    </citation>
    <scope>NUCLEOTIDE SEQUENCE [LARGE SCALE GENOMIC DNA]</scope>
    <source>
        <strain evidence="2 3">CCUG 42621</strain>
    </source>
</reference>
<dbReference type="EMBL" id="JASSPP010000011">
    <property type="protein sequence ID" value="MDK9581108.1"/>
    <property type="molecule type" value="Genomic_DNA"/>
</dbReference>
<sequence length="269" mass="30121">MKKVFFSVVALLSTLSFSHFQMINTPNLDVDTKVKKVSFDIVFTHPATNGHTMNIGRDIHGNIKPVEVFMLKKGDKLIDAKNKLIKSQFGKKDNKALSYKYDFTFADGLRSGTWAVLFVPAPYYEANEDIYIKQATKVYLQKGDIQGEDWHEKQMPKGEPEIIPYINPSQIWKGQVFVGQVVDGDGNPVANAEIEVEFRNYDVKDGMFVGKPKTNHAEAVIRADKNGMFSFVPTKEGQWGFAALGAGGEKTLDGKEVSHDAVLWIEAQK</sequence>
<evidence type="ECO:0000313" key="3">
    <source>
        <dbReference type="Proteomes" id="UP001225134"/>
    </source>
</evidence>
<feature type="signal peptide" evidence="1">
    <location>
        <begin position="1"/>
        <end position="21"/>
    </location>
</feature>
<dbReference type="Proteomes" id="UP001225134">
    <property type="component" value="Unassembled WGS sequence"/>
</dbReference>
<comment type="caution">
    <text evidence="2">The sequence shown here is derived from an EMBL/GenBank/DDBJ whole genome shotgun (WGS) entry which is preliminary data.</text>
</comment>
<gene>
    <name evidence="2" type="ORF">QQA45_06330</name>
</gene>
<dbReference type="SUPFAM" id="SSF49482">
    <property type="entry name" value="Aromatic compound dioxygenase"/>
    <property type="match status" value="1"/>
</dbReference>